<feature type="transmembrane region" description="Helical" evidence="9">
    <location>
        <begin position="213"/>
        <end position="236"/>
    </location>
</feature>
<feature type="transmembrane region" description="Helical" evidence="9">
    <location>
        <begin position="242"/>
        <end position="262"/>
    </location>
</feature>
<dbReference type="InterPro" id="IPR017871">
    <property type="entry name" value="ABC_transporter-like_CS"/>
</dbReference>
<reference evidence="12" key="1">
    <citation type="journal article" date="2021" name="Microb. Physiol.">
        <title>Proteogenomic Insights into the Physiology of Marine, Sulfate-Reducing, Filamentous Desulfonema limicola and Desulfonema magnum.</title>
        <authorList>
            <person name="Schnaars V."/>
            <person name="Wohlbrand L."/>
            <person name="Scheve S."/>
            <person name="Hinrichs C."/>
            <person name="Reinhardt R."/>
            <person name="Rabus R."/>
        </authorList>
    </citation>
    <scope>NUCLEOTIDE SEQUENCE</scope>
    <source>
        <strain evidence="12">4be13</strain>
    </source>
</reference>
<dbReference type="InterPro" id="IPR039421">
    <property type="entry name" value="Type_1_exporter"/>
</dbReference>
<dbReference type="GO" id="GO:0005524">
    <property type="term" value="F:ATP binding"/>
    <property type="evidence" value="ECO:0007669"/>
    <property type="project" value="UniProtKB-KW"/>
</dbReference>
<keyword evidence="2" id="KW-0813">Transport</keyword>
<sequence>MRHDFGYFEEEKLGKAYDIRLLKRIYPFLRPYALFLICSVALIIIIGLIDLSVPYISKVAIDRYIVPKLETGNWKLETGNATIRYLSINSTDSETKAIIRKYSNLFRTEENYALIASDDLSKLEKEDLAVLRRQDISGVTLAAAIFIVAISVSFVLNFFQVIIVEYTGQKAMYDLRMRLFSHIQSLAISFFTRNSVGRLVTRVTNDVQNMQEVFSSMIVLIFKDILLIVGVMIILISISWKLAIVSFAVIPFILFASLYFAGQAREVFRVLKVKVAEINTRFSETIGGIKIIQLFRQEEKNYRDFEELNHGHYLAGLDQVKIFARFLRFMGFLDVFVIAVVVFYGGTSVLRETISLGDLVAFLAYIKMFFGPIKDIGQKYNVMQNAMASAERIFLILDSEEKLPELVPCVPHSHDQPHHEKASVFNPLPSKISKIEMDAVSFAYLPDETVLNEISFKIHAGETIAVVGPTGSGKTTLINLIIRFYDPTSGQVLINGRDIRESEISALRANMALVTQDPFLFSGSIRDNIFQGNSFHSRAGDWKQEETERILTASNCKSFIDKLPKGLDTELSEGGASISSGERQLISIARAFARNPDVIILDEATSYIDSETEAKIQEALLNLMQNRTSLIVAHRLSTTRNADKIIVLNKGEIIESGTHEELMKNKGFYFKLNLLQQQ</sequence>
<dbReference type="InterPro" id="IPR027417">
    <property type="entry name" value="P-loop_NTPase"/>
</dbReference>
<dbReference type="SUPFAM" id="SSF52540">
    <property type="entry name" value="P-loop containing nucleoside triphosphate hydrolases"/>
    <property type="match status" value="1"/>
</dbReference>
<feature type="domain" description="ABC transporter" evidence="10">
    <location>
        <begin position="435"/>
        <end position="675"/>
    </location>
</feature>
<dbReference type="CDD" id="cd03254">
    <property type="entry name" value="ABCC_Glucan_exporter_like"/>
    <property type="match status" value="1"/>
</dbReference>
<evidence type="ECO:0000256" key="9">
    <source>
        <dbReference type="SAM" id="Phobius"/>
    </source>
</evidence>
<keyword evidence="5" id="KW-0547">Nucleotide-binding</keyword>
<evidence type="ECO:0000313" key="12">
    <source>
        <dbReference type="EMBL" id="QTA86927.1"/>
    </source>
</evidence>
<evidence type="ECO:0000259" key="11">
    <source>
        <dbReference type="PROSITE" id="PS50929"/>
    </source>
</evidence>
<dbReference type="Pfam" id="PF00664">
    <property type="entry name" value="ABC_membrane"/>
    <property type="match status" value="1"/>
</dbReference>
<dbReference type="PANTHER" id="PTHR24221">
    <property type="entry name" value="ATP-BINDING CASSETTE SUB-FAMILY B"/>
    <property type="match status" value="1"/>
</dbReference>
<dbReference type="GO" id="GO:0140359">
    <property type="term" value="F:ABC-type transporter activity"/>
    <property type="evidence" value="ECO:0007669"/>
    <property type="project" value="InterPro"/>
</dbReference>
<evidence type="ECO:0000256" key="2">
    <source>
        <dbReference type="ARBA" id="ARBA00022448"/>
    </source>
</evidence>
<dbReference type="SMART" id="SM00382">
    <property type="entry name" value="AAA"/>
    <property type="match status" value="1"/>
</dbReference>
<comment type="subcellular location">
    <subcellularLocation>
        <location evidence="1">Cell membrane</location>
        <topology evidence="1">Multi-pass membrane protein</topology>
    </subcellularLocation>
</comment>
<dbReference type="PROSITE" id="PS50929">
    <property type="entry name" value="ABC_TM1F"/>
    <property type="match status" value="1"/>
</dbReference>
<dbReference type="InterPro" id="IPR003439">
    <property type="entry name" value="ABC_transporter-like_ATP-bd"/>
</dbReference>
<dbReference type="Gene3D" id="1.20.1560.10">
    <property type="entry name" value="ABC transporter type 1, transmembrane domain"/>
    <property type="match status" value="1"/>
</dbReference>
<dbReference type="Gene3D" id="3.40.50.300">
    <property type="entry name" value="P-loop containing nucleotide triphosphate hydrolases"/>
    <property type="match status" value="1"/>
</dbReference>
<evidence type="ECO:0000313" key="13">
    <source>
        <dbReference type="Proteomes" id="UP000663722"/>
    </source>
</evidence>
<feature type="transmembrane region" description="Helical" evidence="9">
    <location>
        <begin position="141"/>
        <end position="163"/>
    </location>
</feature>
<feature type="transmembrane region" description="Helical" evidence="9">
    <location>
        <begin position="175"/>
        <end position="192"/>
    </location>
</feature>
<dbReference type="GO" id="GO:0016887">
    <property type="term" value="F:ATP hydrolysis activity"/>
    <property type="evidence" value="ECO:0007669"/>
    <property type="project" value="InterPro"/>
</dbReference>
<evidence type="ECO:0000259" key="10">
    <source>
        <dbReference type="PROSITE" id="PS50893"/>
    </source>
</evidence>
<keyword evidence="13" id="KW-1185">Reference proteome</keyword>
<proteinExistence type="predicted"/>
<dbReference type="RefSeq" id="WP_207682340.1">
    <property type="nucleotide sequence ID" value="NZ_CP061800.1"/>
</dbReference>
<gene>
    <name evidence="12" type="ORF">dnm_029530</name>
</gene>
<evidence type="ECO:0000256" key="3">
    <source>
        <dbReference type="ARBA" id="ARBA00022475"/>
    </source>
</evidence>
<evidence type="ECO:0000256" key="6">
    <source>
        <dbReference type="ARBA" id="ARBA00022840"/>
    </source>
</evidence>
<evidence type="ECO:0000256" key="5">
    <source>
        <dbReference type="ARBA" id="ARBA00022741"/>
    </source>
</evidence>
<dbReference type="PROSITE" id="PS50893">
    <property type="entry name" value="ABC_TRANSPORTER_2"/>
    <property type="match status" value="1"/>
</dbReference>
<keyword evidence="8 9" id="KW-0472">Membrane</keyword>
<organism evidence="12 13">
    <name type="scientific">Desulfonema magnum</name>
    <dbReference type="NCBI Taxonomy" id="45655"/>
    <lineage>
        <taxon>Bacteria</taxon>
        <taxon>Pseudomonadati</taxon>
        <taxon>Thermodesulfobacteriota</taxon>
        <taxon>Desulfobacteria</taxon>
        <taxon>Desulfobacterales</taxon>
        <taxon>Desulfococcaceae</taxon>
        <taxon>Desulfonema</taxon>
    </lineage>
</organism>
<keyword evidence="3" id="KW-1003">Cell membrane</keyword>
<evidence type="ECO:0000256" key="1">
    <source>
        <dbReference type="ARBA" id="ARBA00004651"/>
    </source>
</evidence>
<dbReference type="EMBL" id="CP061800">
    <property type="protein sequence ID" value="QTA86927.1"/>
    <property type="molecule type" value="Genomic_DNA"/>
</dbReference>
<dbReference type="KEGG" id="dmm:dnm_029530"/>
<feature type="transmembrane region" description="Helical" evidence="9">
    <location>
        <begin position="32"/>
        <end position="53"/>
    </location>
</feature>
<dbReference type="Pfam" id="PF00005">
    <property type="entry name" value="ABC_tran"/>
    <property type="match status" value="1"/>
</dbReference>
<dbReference type="GO" id="GO:0005886">
    <property type="term" value="C:plasma membrane"/>
    <property type="evidence" value="ECO:0007669"/>
    <property type="project" value="UniProtKB-SubCell"/>
</dbReference>
<dbReference type="Proteomes" id="UP000663722">
    <property type="component" value="Chromosome"/>
</dbReference>
<dbReference type="SUPFAM" id="SSF90123">
    <property type="entry name" value="ABC transporter transmembrane region"/>
    <property type="match status" value="1"/>
</dbReference>
<protein>
    <submittedName>
        <fullName evidence="12">ABC transporter, ATP-binding protein</fullName>
    </submittedName>
</protein>
<dbReference type="AlphaFoldDB" id="A0A975BKF0"/>
<feature type="domain" description="ABC transmembrane type-1" evidence="11">
    <location>
        <begin position="39"/>
        <end position="385"/>
    </location>
</feature>
<evidence type="ECO:0000256" key="7">
    <source>
        <dbReference type="ARBA" id="ARBA00022989"/>
    </source>
</evidence>
<dbReference type="CDD" id="cd18544">
    <property type="entry name" value="ABC_6TM_TmrA_like"/>
    <property type="match status" value="1"/>
</dbReference>
<dbReference type="InterPro" id="IPR011527">
    <property type="entry name" value="ABC1_TM_dom"/>
</dbReference>
<dbReference type="InterPro" id="IPR003593">
    <property type="entry name" value="AAA+_ATPase"/>
</dbReference>
<keyword evidence="6 12" id="KW-0067">ATP-binding</keyword>
<dbReference type="PANTHER" id="PTHR24221:SF587">
    <property type="entry name" value="ABC TRANSPORTER RELATED"/>
    <property type="match status" value="1"/>
</dbReference>
<dbReference type="FunFam" id="3.40.50.300:FF:000221">
    <property type="entry name" value="Multidrug ABC transporter ATP-binding protein"/>
    <property type="match status" value="1"/>
</dbReference>
<keyword evidence="7 9" id="KW-1133">Transmembrane helix</keyword>
<feature type="transmembrane region" description="Helical" evidence="9">
    <location>
        <begin position="326"/>
        <end position="347"/>
    </location>
</feature>
<dbReference type="InterPro" id="IPR036640">
    <property type="entry name" value="ABC1_TM_sf"/>
</dbReference>
<name>A0A975BKF0_9BACT</name>
<evidence type="ECO:0000256" key="8">
    <source>
        <dbReference type="ARBA" id="ARBA00023136"/>
    </source>
</evidence>
<dbReference type="PROSITE" id="PS00211">
    <property type="entry name" value="ABC_TRANSPORTER_1"/>
    <property type="match status" value="1"/>
</dbReference>
<keyword evidence="4 9" id="KW-0812">Transmembrane</keyword>
<evidence type="ECO:0000256" key="4">
    <source>
        <dbReference type="ARBA" id="ARBA00022692"/>
    </source>
</evidence>
<accession>A0A975BKF0</accession>